<dbReference type="RefSeq" id="WP_147645914.1">
    <property type="nucleotide sequence ID" value="NZ_CP042806.1"/>
</dbReference>
<dbReference type="Proteomes" id="UP000321820">
    <property type="component" value="Chromosome"/>
</dbReference>
<dbReference type="FunFam" id="3.40.50.720:FF:000084">
    <property type="entry name" value="Short-chain dehydrogenase reductase"/>
    <property type="match status" value="1"/>
</dbReference>
<dbReference type="InterPro" id="IPR050259">
    <property type="entry name" value="SDR"/>
</dbReference>
<dbReference type="InterPro" id="IPR002347">
    <property type="entry name" value="SDR_fam"/>
</dbReference>
<dbReference type="OrthoDB" id="9803333at2"/>
<organism evidence="2 3">
    <name type="scientific">Terriglobus albidus</name>
    <dbReference type="NCBI Taxonomy" id="1592106"/>
    <lineage>
        <taxon>Bacteria</taxon>
        <taxon>Pseudomonadati</taxon>
        <taxon>Acidobacteriota</taxon>
        <taxon>Terriglobia</taxon>
        <taxon>Terriglobales</taxon>
        <taxon>Acidobacteriaceae</taxon>
        <taxon>Terriglobus</taxon>
    </lineage>
</organism>
<dbReference type="CDD" id="cd05233">
    <property type="entry name" value="SDR_c"/>
    <property type="match status" value="1"/>
</dbReference>
<evidence type="ECO:0000313" key="3">
    <source>
        <dbReference type="Proteomes" id="UP000321820"/>
    </source>
</evidence>
<sequence>MDLKLKGKHALVTGGSAGIGLAITKGLVAEGVRVTVPGRDEKKLKAALNELGSAVTTLVADAGTAEGAEAITKAVPSTDILVNNLGIYEPKKFEDITDADWFRLFEVNVMSGVRLARHYFPQMLQKNEGRILFISSESGIMTPGEMVHYGMTKSAQLAISRGMAEATRGTNVTVNTVMPGPTRSEGIVEFLQKMASKPNATPEEAEKEFFEKHRQSSLLQRLIDDTEVANLAVYLASPLSAATTGAAVRAEGGLLRSIY</sequence>
<dbReference type="SUPFAM" id="SSF51735">
    <property type="entry name" value="NAD(P)-binding Rossmann-fold domains"/>
    <property type="match status" value="1"/>
</dbReference>
<gene>
    <name evidence="2" type="ORF">FTW19_01405</name>
</gene>
<evidence type="ECO:0000256" key="1">
    <source>
        <dbReference type="ARBA" id="ARBA00006484"/>
    </source>
</evidence>
<dbReference type="EMBL" id="CP042806">
    <property type="protein sequence ID" value="QEE26776.1"/>
    <property type="molecule type" value="Genomic_DNA"/>
</dbReference>
<accession>A0A5B9E9N1</accession>
<protein>
    <submittedName>
        <fullName evidence="2">SDR family oxidoreductase</fullName>
    </submittedName>
</protein>
<dbReference type="KEGG" id="talb:FTW19_01405"/>
<name>A0A5B9E9N1_9BACT</name>
<dbReference type="Pfam" id="PF00106">
    <property type="entry name" value="adh_short"/>
    <property type="match status" value="1"/>
</dbReference>
<reference evidence="2 3" key="1">
    <citation type="submission" date="2019-08" db="EMBL/GenBank/DDBJ databases">
        <title>Complete genome sequence of Terriglobus albidus strain ORNL.</title>
        <authorList>
            <person name="Podar M."/>
        </authorList>
    </citation>
    <scope>NUCLEOTIDE SEQUENCE [LARGE SCALE GENOMIC DNA]</scope>
    <source>
        <strain evidence="2 3">ORNL</strain>
    </source>
</reference>
<dbReference type="PANTHER" id="PTHR42879">
    <property type="entry name" value="3-OXOACYL-(ACYL-CARRIER-PROTEIN) REDUCTASE"/>
    <property type="match status" value="1"/>
</dbReference>
<dbReference type="PRINTS" id="PR00081">
    <property type="entry name" value="GDHRDH"/>
</dbReference>
<keyword evidence="3" id="KW-1185">Reference proteome</keyword>
<proteinExistence type="inferred from homology"/>
<dbReference type="InterPro" id="IPR036291">
    <property type="entry name" value="NAD(P)-bd_dom_sf"/>
</dbReference>
<comment type="similarity">
    <text evidence="1">Belongs to the short-chain dehydrogenases/reductases (SDR) family.</text>
</comment>
<dbReference type="Gene3D" id="3.40.50.720">
    <property type="entry name" value="NAD(P)-binding Rossmann-like Domain"/>
    <property type="match status" value="1"/>
</dbReference>
<dbReference type="AlphaFoldDB" id="A0A5B9E9N1"/>
<evidence type="ECO:0000313" key="2">
    <source>
        <dbReference type="EMBL" id="QEE26776.1"/>
    </source>
</evidence>